<dbReference type="SUPFAM" id="SSF103481">
    <property type="entry name" value="Multidrug resistance efflux transporter EmrE"/>
    <property type="match status" value="2"/>
</dbReference>
<dbReference type="AlphaFoldDB" id="G7V736"/>
<dbReference type="PANTHER" id="PTHR32322">
    <property type="entry name" value="INNER MEMBRANE TRANSPORTER"/>
    <property type="match status" value="1"/>
</dbReference>
<feature type="transmembrane region" description="Helical" evidence="6">
    <location>
        <begin position="171"/>
        <end position="189"/>
    </location>
</feature>
<dbReference type="Proteomes" id="UP000005868">
    <property type="component" value="Chromosome"/>
</dbReference>
<dbReference type="EMBL" id="CP003096">
    <property type="protein sequence ID" value="AER66070.1"/>
    <property type="molecule type" value="Genomic_DNA"/>
</dbReference>
<evidence type="ECO:0000259" key="7">
    <source>
        <dbReference type="Pfam" id="PF00892"/>
    </source>
</evidence>
<dbReference type="GO" id="GO:0005886">
    <property type="term" value="C:plasma membrane"/>
    <property type="evidence" value="ECO:0007669"/>
    <property type="project" value="UniProtKB-SubCell"/>
</dbReference>
<reference evidence="8 9" key="2">
    <citation type="journal article" date="2012" name="Stand. Genomic Sci.">
        <title>Genome sequence of the moderately thermophilic, amino-acid-degrading and sulfur-reducing bacterium Thermovirga lienii type strain (Cas60314(T)).</title>
        <authorList>
            <person name="Goker M."/>
            <person name="Saunders E."/>
            <person name="Lapidus A."/>
            <person name="Nolan M."/>
            <person name="Lucas S."/>
            <person name="Hammon N."/>
            <person name="Deshpande S."/>
            <person name="Cheng J.F."/>
            <person name="Han C."/>
            <person name="Tapia R."/>
            <person name="Goodwin L.A."/>
            <person name="Pitluck S."/>
            <person name="Liolios K."/>
            <person name="Mavromatis K."/>
            <person name="Pagani I."/>
            <person name="Ivanova N."/>
            <person name="Mikhailova N."/>
            <person name="Pati A."/>
            <person name="Chen A."/>
            <person name="Palaniappan K."/>
            <person name="Land M."/>
            <person name="Chang Y.J."/>
            <person name="Jeffries C.D."/>
            <person name="Brambilla E.M."/>
            <person name="Rohde M."/>
            <person name="Spring S."/>
            <person name="Detter J.C."/>
            <person name="Woyke T."/>
            <person name="Bristow J."/>
            <person name="Eisen J.A."/>
            <person name="Markowitz V."/>
            <person name="Hugenholtz P."/>
            <person name="Kyrpides N.C."/>
            <person name="Klenk H.P."/>
        </authorList>
    </citation>
    <scope>NUCLEOTIDE SEQUENCE [LARGE SCALE GENOMIC DNA]</scope>
    <source>
        <strain evidence="9">ATCC BAA-1197 / DSM 17291 / Cas60314</strain>
    </source>
</reference>
<dbReference type="InterPro" id="IPR050638">
    <property type="entry name" value="AA-Vitamin_Transporters"/>
</dbReference>
<feature type="domain" description="EamA" evidence="7">
    <location>
        <begin position="30"/>
        <end position="158"/>
    </location>
</feature>
<dbReference type="InterPro" id="IPR037185">
    <property type="entry name" value="EmrE-like"/>
</dbReference>
<dbReference type="HOGENOM" id="CLU_033863_21_3_0"/>
<comment type="subcellular location">
    <subcellularLocation>
        <location evidence="1">Cell membrane</location>
        <topology evidence="1">Multi-pass membrane protein</topology>
    </subcellularLocation>
</comment>
<proteinExistence type="predicted"/>
<dbReference type="PANTHER" id="PTHR32322:SF18">
    <property type="entry name" value="S-ADENOSYLMETHIONINE_S-ADENOSYLHOMOCYSTEINE TRANSPORTER"/>
    <property type="match status" value="1"/>
</dbReference>
<gene>
    <name evidence="8" type="ordered locus">Tlie_0332</name>
</gene>
<keyword evidence="3 6" id="KW-0812">Transmembrane</keyword>
<evidence type="ECO:0000256" key="5">
    <source>
        <dbReference type="ARBA" id="ARBA00023136"/>
    </source>
</evidence>
<feature type="transmembrane region" description="Helical" evidence="6">
    <location>
        <begin position="26"/>
        <end position="51"/>
    </location>
</feature>
<evidence type="ECO:0000313" key="9">
    <source>
        <dbReference type="Proteomes" id="UP000005868"/>
    </source>
</evidence>
<feature type="transmembrane region" description="Helical" evidence="6">
    <location>
        <begin position="116"/>
        <end position="134"/>
    </location>
</feature>
<reference evidence="9" key="1">
    <citation type="submission" date="2011-10" db="EMBL/GenBank/DDBJ databases">
        <title>The complete genome of chromosome of Thermovirga lienii DSM 17291.</title>
        <authorList>
            <consortium name="US DOE Joint Genome Institute (JGI-PGF)"/>
            <person name="Lucas S."/>
            <person name="Copeland A."/>
            <person name="Lapidus A."/>
            <person name="Glavina del Rio T."/>
            <person name="Dalin E."/>
            <person name="Tice H."/>
            <person name="Bruce D."/>
            <person name="Goodwin L."/>
            <person name="Pitluck S."/>
            <person name="Peters L."/>
            <person name="Mikhailova N."/>
            <person name="Saunders E."/>
            <person name="Kyrpides N."/>
            <person name="Mavromatis K."/>
            <person name="Ivanova N."/>
            <person name="Last F.I."/>
            <person name="Brettin T."/>
            <person name="Detter J.C."/>
            <person name="Han C."/>
            <person name="Larimer F."/>
            <person name="Land M."/>
            <person name="Hauser L."/>
            <person name="Markowitz V."/>
            <person name="Cheng J.-F."/>
            <person name="Hugenholtz P."/>
            <person name="Woyke T."/>
            <person name="Wu D."/>
            <person name="Spring S."/>
            <person name="Schroeder M."/>
            <person name="Brambilla E.-M."/>
            <person name="Klenk H.-P."/>
            <person name="Eisen J.A."/>
        </authorList>
    </citation>
    <scope>NUCLEOTIDE SEQUENCE [LARGE SCALE GENOMIC DNA]</scope>
    <source>
        <strain evidence="9">ATCC BAA-1197 / DSM 17291 / Cas60314</strain>
    </source>
</reference>
<dbReference type="KEGG" id="tli:Tlie_0332"/>
<evidence type="ECO:0000256" key="1">
    <source>
        <dbReference type="ARBA" id="ARBA00004651"/>
    </source>
</evidence>
<feature type="transmembrane region" description="Helical" evidence="6">
    <location>
        <begin position="196"/>
        <end position="217"/>
    </location>
</feature>
<feature type="domain" description="EamA" evidence="7">
    <location>
        <begin position="167"/>
        <end position="301"/>
    </location>
</feature>
<dbReference type="eggNOG" id="COG0697">
    <property type="taxonomic scope" value="Bacteria"/>
</dbReference>
<feature type="transmembrane region" description="Helical" evidence="6">
    <location>
        <begin position="141"/>
        <end position="159"/>
    </location>
</feature>
<keyword evidence="4 6" id="KW-1133">Transmembrane helix</keyword>
<dbReference type="Pfam" id="PF00892">
    <property type="entry name" value="EamA"/>
    <property type="match status" value="2"/>
</dbReference>
<protein>
    <recommendedName>
        <fullName evidence="7">EamA domain-containing protein</fullName>
    </recommendedName>
</protein>
<dbReference type="InterPro" id="IPR000620">
    <property type="entry name" value="EamA_dom"/>
</dbReference>
<feature type="transmembrane region" description="Helical" evidence="6">
    <location>
        <begin position="88"/>
        <end position="110"/>
    </location>
</feature>
<feature type="transmembrane region" description="Helical" evidence="6">
    <location>
        <begin position="57"/>
        <end position="76"/>
    </location>
</feature>
<keyword evidence="9" id="KW-1185">Reference proteome</keyword>
<feature type="transmembrane region" description="Helical" evidence="6">
    <location>
        <begin position="260"/>
        <end position="280"/>
    </location>
</feature>
<organism evidence="8 9">
    <name type="scientific">Thermovirga lienii (strain ATCC BAA-1197 / DSM 17291 / Cas60314)</name>
    <dbReference type="NCBI Taxonomy" id="580340"/>
    <lineage>
        <taxon>Bacteria</taxon>
        <taxon>Thermotogati</taxon>
        <taxon>Synergistota</taxon>
        <taxon>Synergistia</taxon>
        <taxon>Synergistales</taxon>
        <taxon>Thermovirgaceae</taxon>
        <taxon>Thermovirga</taxon>
    </lineage>
</organism>
<feature type="transmembrane region" description="Helical" evidence="6">
    <location>
        <begin position="286"/>
        <end position="308"/>
    </location>
</feature>
<evidence type="ECO:0000256" key="2">
    <source>
        <dbReference type="ARBA" id="ARBA00022475"/>
    </source>
</evidence>
<dbReference type="STRING" id="580340.Tlie_0332"/>
<name>G7V736_THELD</name>
<keyword evidence="2" id="KW-1003">Cell membrane</keyword>
<evidence type="ECO:0000313" key="8">
    <source>
        <dbReference type="EMBL" id="AER66070.1"/>
    </source>
</evidence>
<keyword evidence="5 6" id="KW-0472">Membrane</keyword>
<feature type="transmembrane region" description="Helical" evidence="6">
    <location>
        <begin position="229"/>
        <end position="248"/>
    </location>
</feature>
<evidence type="ECO:0000256" key="6">
    <source>
        <dbReference type="SAM" id="Phobius"/>
    </source>
</evidence>
<sequence length="312" mass="33912">MQLTLKVVSFCGGGDRLSVTLTRKQVLIADGAMLFAAVFWGSGFAVTSWLLDYMSPLWLLTVRFLASGGILMCFLWNRVKKLRRKHVVLGILLGGVLAATFIAHVVGLLYTTPGKQSFIAGSNVVMVPFLYALFYKRLPSLLATLGAFVTTVGLLVMAFTPGMSFNLGDGLSLLLAVGIAFHVLLVGNLSRRMDPVALTVVQLFASGVFLLTLSLVLEPIPHFGDVSPKVWWGIGYIVAFVTVIPFFIQTVAQRYSPETHAAIILSMESPFGYVIAIALGEEMLNLQIVLGGVLILAGVFLAELEIFLERRK</sequence>
<accession>G7V736</accession>
<evidence type="ECO:0000256" key="3">
    <source>
        <dbReference type="ARBA" id="ARBA00022692"/>
    </source>
</evidence>
<evidence type="ECO:0000256" key="4">
    <source>
        <dbReference type="ARBA" id="ARBA00022989"/>
    </source>
</evidence>